<keyword evidence="9" id="KW-1185">Reference proteome</keyword>
<proteinExistence type="predicted"/>
<dbReference type="AlphaFoldDB" id="A0ABD3MFE5"/>
<comment type="subcellular location">
    <subcellularLocation>
        <location evidence="1">Membrane</location>
        <topology evidence="1">Multi-pass membrane protein</topology>
    </subcellularLocation>
</comment>
<dbReference type="InterPro" id="IPR013057">
    <property type="entry name" value="AA_transpt_TM"/>
</dbReference>
<feature type="signal peptide" evidence="6">
    <location>
        <begin position="1"/>
        <end position="17"/>
    </location>
</feature>
<evidence type="ECO:0000256" key="3">
    <source>
        <dbReference type="ARBA" id="ARBA00022989"/>
    </source>
</evidence>
<gene>
    <name evidence="8" type="ORF">ACHAWU_000997</name>
</gene>
<dbReference type="GO" id="GO:0016020">
    <property type="term" value="C:membrane"/>
    <property type="evidence" value="ECO:0007669"/>
    <property type="project" value="UniProtKB-SubCell"/>
</dbReference>
<feature type="transmembrane region" description="Helical" evidence="5">
    <location>
        <begin position="168"/>
        <end position="191"/>
    </location>
</feature>
<feature type="chain" id="PRO_5044806985" description="Amino acid transporter transmembrane domain-containing protein" evidence="6">
    <location>
        <begin position="18"/>
        <end position="551"/>
    </location>
</feature>
<keyword evidence="3 5" id="KW-1133">Transmembrane helix</keyword>
<name>A0ABD3MFE5_9STRA</name>
<accession>A0ABD3MFE5</accession>
<evidence type="ECO:0000259" key="7">
    <source>
        <dbReference type="Pfam" id="PF01490"/>
    </source>
</evidence>
<feature type="transmembrane region" description="Helical" evidence="5">
    <location>
        <begin position="211"/>
        <end position="229"/>
    </location>
</feature>
<reference evidence="8 9" key="1">
    <citation type="submission" date="2024-10" db="EMBL/GenBank/DDBJ databases">
        <title>Updated reference genomes for cyclostephanoid diatoms.</title>
        <authorList>
            <person name="Roberts W.R."/>
            <person name="Alverson A.J."/>
        </authorList>
    </citation>
    <scope>NUCLEOTIDE SEQUENCE [LARGE SCALE GENOMIC DNA]</scope>
    <source>
        <strain evidence="8 9">AJA232-27</strain>
    </source>
</reference>
<feature type="transmembrane region" description="Helical" evidence="5">
    <location>
        <begin position="365"/>
        <end position="386"/>
    </location>
</feature>
<feature type="transmembrane region" description="Helical" evidence="5">
    <location>
        <begin position="474"/>
        <end position="498"/>
    </location>
</feature>
<feature type="domain" description="Amino acid transporter transmembrane" evidence="7">
    <location>
        <begin position="86"/>
        <end position="492"/>
    </location>
</feature>
<protein>
    <recommendedName>
        <fullName evidence="7">Amino acid transporter transmembrane domain-containing protein</fullName>
    </recommendedName>
</protein>
<organism evidence="8 9">
    <name type="scientific">Discostella pseudostelligera</name>
    <dbReference type="NCBI Taxonomy" id="259834"/>
    <lineage>
        <taxon>Eukaryota</taxon>
        <taxon>Sar</taxon>
        <taxon>Stramenopiles</taxon>
        <taxon>Ochrophyta</taxon>
        <taxon>Bacillariophyta</taxon>
        <taxon>Coscinodiscophyceae</taxon>
        <taxon>Thalassiosirophycidae</taxon>
        <taxon>Stephanodiscales</taxon>
        <taxon>Stephanodiscaceae</taxon>
        <taxon>Discostella</taxon>
    </lineage>
</organism>
<keyword evidence="6" id="KW-0732">Signal</keyword>
<feature type="transmembrane region" description="Helical" evidence="5">
    <location>
        <begin position="407"/>
        <end position="424"/>
    </location>
</feature>
<feature type="transmembrane region" description="Helical" evidence="5">
    <location>
        <begin position="275"/>
        <end position="303"/>
    </location>
</feature>
<dbReference type="EMBL" id="JALLBG020000130">
    <property type="protein sequence ID" value="KAL3762850.1"/>
    <property type="molecule type" value="Genomic_DNA"/>
</dbReference>
<evidence type="ECO:0000313" key="9">
    <source>
        <dbReference type="Proteomes" id="UP001530293"/>
    </source>
</evidence>
<feature type="transmembrane region" description="Helical" evidence="5">
    <location>
        <begin position="236"/>
        <end position="255"/>
    </location>
</feature>
<feature type="transmembrane region" description="Helical" evidence="5">
    <location>
        <begin position="324"/>
        <end position="345"/>
    </location>
</feature>
<keyword evidence="2 5" id="KW-0812">Transmembrane</keyword>
<feature type="transmembrane region" description="Helical" evidence="5">
    <location>
        <begin position="121"/>
        <end position="147"/>
    </location>
</feature>
<feature type="transmembrane region" description="Helical" evidence="5">
    <location>
        <begin position="430"/>
        <end position="453"/>
    </location>
</feature>
<keyword evidence="4 5" id="KW-0472">Membrane</keyword>
<evidence type="ECO:0000256" key="1">
    <source>
        <dbReference type="ARBA" id="ARBA00004141"/>
    </source>
</evidence>
<comment type="caution">
    <text evidence="8">The sequence shown here is derived from an EMBL/GenBank/DDBJ whole genome shotgun (WGS) entry which is preliminary data.</text>
</comment>
<evidence type="ECO:0000256" key="5">
    <source>
        <dbReference type="SAM" id="Phobius"/>
    </source>
</evidence>
<evidence type="ECO:0000313" key="8">
    <source>
        <dbReference type="EMBL" id="KAL3762850.1"/>
    </source>
</evidence>
<evidence type="ECO:0000256" key="2">
    <source>
        <dbReference type="ARBA" id="ARBA00022692"/>
    </source>
</evidence>
<sequence>MKVNVALLLAAIPMAAADAFVTPSPLAPVGTAKRATAVGHASIPLTTAASANHRANQRVIAPWSTSALEMSGGGGGGGDVVSAEGTSTIPDEVFNLVKSIIGAGVLSLPAGIAAFGNAPSALIPATILTTAIGAISAYTFLLIARVCKMTGATSYADAWDKTRGTNTAWIIALSSALDCFMGNLSYSMILADSIRDLLSTFSISTTRTRSLIGVTSLVLLPLCMVKNLSSLAPFSLLGIIGMAYTSFAIGIRYFGGAYATGGKFLPDVAANLQPSFGTVGASGVFSANSLILVCMLSTAYIAHFNAPRFLRELKDNTIPRFGKVTGISFGISTAIYAAVSAMAFLTFGANCDGLILNNYSTKDLLISASRFAVAISLIFSYPLLFVGTRDGTLDLLKVPEEKRTASLLNQTTFALLGITTALAWKLTDLSFISSISGAVFGTALIFIFPSLMFRAAIKNLGDKATERQKQEGKFAMLVNLIGIVVAAIGTKMSLQFLMGAGDISRMDTSNVGADPVEALLVILGLPGCPRAVCADEDCLPMGYTIFLASLG</sequence>
<dbReference type="Proteomes" id="UP001530293">
    <property type="component" value="Unassembled WGS sequence"/>
</dbReference>
<evidence type="ECO:0000256" key="4">
    <source>
        <dbReference type="ARBA" id="ARBA00023136"/>
    </source>
</evidence>
<dbReference type="PANTHER" id="PTHR22950:SF652">
    <property type="entry name" value="TRANSMEMBRANE AMINO ACID TRANSPORTER FAMILY PROTEIN"/>
    <property type="match status" value="1"/>
</dbReference>
<dbReference type="PANTHER" id="PTHR22950">
    <property type="entry name" value="AMINO ACID TRANSPORTER"/>
    <property type="match status" value="1"/>
</dbReference>
<evidence type="ECO:0000256" key="6">
    <source>
        <dbReference type="SAM" id="SignalP"/>
    </source>
</evidence>
<dbReference type="Pfam" id="PF01490">
    <property type="entry name" value="Aa_trans"/>
    <property type="match status" value="1"/>
</dbReference>